<proteinExistence type="predicted"/>
<dbReference type="PROSITE" id="PS50110">
    <property type="entry name" value="RESPONSE_REGULATORY"/>
    <property type="match status" value="1"/>
</dbReference>
<evidence type="ECO:0000259" key="2">
    <source>
        <dbReference type="PROSITE" id="PS50110"/>
    </source>
</evidence>
<accession>A0ABW1S8W8</accession>
<keyword evidence="1" id="KW-0597">Phosphoprotein</keyword>
<dbReference type="CDD" id="cd00156">
    <property type="entry name" value="REC"/>
    <property type="match status" value="1"/>
</dbReference>
<dbReference type="InterPro" id="IPR001789">
    <property type="entry name" value="Sig_transdc_resp-reg_receiver"/>
</dbReference>
<dbReference type="EMBL" id="JBHSSW010000005">
    <property type="protein sequence ID" value="MFC6197677.1"/>
    <property type="molecule type" value="Genomic_DNA"/>
</dbReference>
<evidence type="ECO:0000313" key="4">
    <source>
        <dbReference type="Proteomes" id="UP001596303"/>
    </source>
</evidence>
<feature type="modified residue" description="4-aspartylphosphate" evidence="1">
    <location>
        <position position="196"/>
    </location>
</feature>
<name>A0ABW1S8W8_9PROT</name>
<evidence type="ECO:0000313" key="3">
    <source>
        <dbReference type="EMBL" id="MFC6197677.1"/>
    </source>
</evidence>
<dbReference type="PANTHER" id="PTHR43228">
    <property type="entry name" value="TWO-COMPONENT RESPONSE REGULATOR"/>
    <property type="match status" value="1"/>
</dbReference>
<comment type="caution">
    <text evidence="3">The sequence shown here is derived from an EMBL/GenBank/DDBJ whole genome shotgun (WGS) entry which is preliminary data.</text>
</comment>
<dbReference type="Pfam" id="PF00072">
    <property type="entry name" value="Response_reg"/>
    <property type="match status" value="1"/>
</dbReference>
<dbReference type="RefSeq" id="WP_377376919.1">
    <property type="nucleotide sequence ID" value="NZ_JBHSSW010000005.1"/>
</dbReference>
<dbReference type="SMART" id="SM00448">
    <property type="entry name" value="REC"/>
    <property type="match status" value="1"/>
</dbReference>
<keyword evidence="4" id="KW-1185">Reference proteome</keyword>
<dbReference type="Gene3D" id="3.40.50.2300">
    <property type="match status" value="1"/>
</dbReference>
<gene>
    <name evidence="3" type="ORF">ACFQDM_06280</name>
</gene>
<reference evidence="4" key="1">
    <citation type="journal article" date="2019" name="Int. J. Syst. Evol. Microbiol.">
        <title>The Global Catalogue of Microorganisms (GCM) 10K type strain sequencing project: providing services to taxonomists for standard genome sequencing and annotation.</title>
        <authorList>
            <consortium name="The Broad Institute Genomics Platform"/>
            <consortium name="The Broad Institute Genome Sequencing Center for Infectious Disease"/>
            <person name="Wu L."/>
            <person name="Ma J."/>
        </authorList>
    </citation>
    <scope>NUCLEOTIDE SEQUENCE [LARGE SCALE GENOMIC DNA]</scope>
    <source>
        <strain evidence="4">CGMCC-1.15741</strain>
    </source>
</reference>
<protein>
    <submittedName>
        <fullName evidence="3">Response regulator</fullName>
    </submittedName>
</protein>
<dbReference type="SUPFAM" id="SSF52172">
    <property type="entry name" value="CheY-like"/>
    <property type="match status" value="1"/>
</dbReference>
<organism evidence="3 4">
    <name type="scientific">Ponticaulis profundi</name>
    <dbReference type="NCBI Taxonomy" id="2665222"/>
    <lineage>
        <taxon>Bacteria</taxon>
        <taxon>Pseudomonadati</taxon>
        <taxon>Pseudomonadota</taxon>
        <taxon>Alphaproteobacteria</taxon>
        <taxon>Hyphomonadales</taxon>
        <taxon>Hyphomonadaceae</taxon>
        <taxon>Ponticaulis</taxon>
    </lineage>
</organism>
<dbReference type="InterPro" id="IPR011006">
    <property type="entry name" value="CheY-like_superfamily"/>
</dbReference>
<dbReference type="Proteomes" id="UP001596303">
    <property type="component" value="Unassembled WGS sequence"/>
</dbReference>
<sequence length="278" mass="31568">MQHGKKDPEVIIRKYCEALPNDVARIATLLEESLQGIRPPGQVLGDLFEEFHRMSGTALCMGFPFLGKELGKIELEIEQALHSPDANWQTLFREVARKIESIARLLNYVSPENSILLRHAEMKYATLHNSRSLRSERFRKIMGEQRVIFADDDLSVRRLMRDMLASIGVGATEFAENGEALLDIAPGFAPSMIITDWYMQPMNGLEFLKRVRGGETEIEQGCPIIFLSSQKTIDQVQQVVGEGADHFLVKPFTLNLVEKAIYQVATRPRARQSVYYAW</sequence>
<feature type="domain" description="Response regulatory" evidence="2">
    <location>
        <begin position="146"/>
        <end position="265"/>
    </location>
</feature>
<dbReference type="InterPro" id="IPR052048">
    <property type="entry name" value="ST_Response_Regulator"/>
</dbReference>
<dbReference type="PANTHER" id="PTHR43228:SF1">
    <property type="entry name" value="TWO-COMPONENT RESPONSE REGULATOR ARR22"/>
    <property type="match status" value="1"/>
</dbReference>
<evidence type="ECO:0000256" key="1">
    <source>
        <dbReference type="PROSITE-ProRule" id="PRU00169"/>
    </source>
</evidence>